<dbReference type="Proteomes" id="UP000663856">
    <property type="component" value="Unassembled WGS sequence"/>
</dbReference>
<accession>A0A816UUQ0</accession>
<dbReference type="PANTHER" id="PTHR22406">
    <property type="entry name" value="NASCENT POLYPEPTIDE-ASSOCIATED COMPLEX SUBUNIT ALPHA, MUSCLE-SPECIFIC FORM"/>
    <property type="match status" value="1"/>
</dbReference>
<feature type="compositionally biased region" description="Polar residues" evidence="3">
    <location>
        <begin position="311"/>
        <end position="324"/>
    </location>
</feature>
<proteinExistence type="inferred from homology"/>
<evidence type="ECO:0000256" key="2">
    <source>
        <dbReference type="ARBA" id="ARBA00023054"/>
    </source>
</evidence>
<feature type="region of interest" description="Disordered" evidence="3">
    <location>
        <begin position="263"/>
        <end position="292"/>
    </location>
</feature>
<dbReference type="EMBL" id="CAJNRF010009972">
    <property type="protein sequence ID" value="CAF2115546.1"/>
    <property type="molecule type" value="Genomic_DNA"/>
</dbReference>
<evidence type="ECO:0000256" key="1">
    <source>
        <dbReference type="ARBA" id="ARBA00006652"/>
    </source>
</evidence>
<gene>
    <name evidence="4" type="ORF">WKI299_LOCUS23116</name>
</gene>
<dbReference type="AlphaFoldDB" id="A0A816UUQ0"/>
<name>A0A816UUQ0_9BILA</name>
<dbReference type="GO" id="GO:0007020">
    <property type="term" value="P:microtubule nucleation"/>
    <property type="evidence" value="ECO:0007669"/>
    <property type="project" value="TreeGrafter"/>
</dbReference>
<evidence type="ECO:0000313" key="5">
    <source>
        <dbReference type="Proteomes" id="UP000663856"/>
    </source>
</evidence>
<reference evidence="4" key="1">
    <citation type="submission" date="2021-02" db="EMBL/GenBank/DDBJ databases">
        <authorList>
            <person name="Nowell W R."/>
        </authorList>
    </citation>
    <scope>NUCLEOTIDE SEQUENCE</scope>
</reference>
<comment type="caution">
    <text evidence="4">The sequence shown here is derived from an EMBL/GenBank/DDBJ whole genome shotgun (WGS) entry which is preliminary data.</text>
</comment>
<organism evidence="4 5">
    <name type="scientific">Rotaria magnacalcarata</name>
    <dbReference type="NCBI Taxonomy" id="392030"/>
    <lineage>
        <taxon>Eukaryota</taxon>
        <taxon>Metazoa</taxon>
        <taxon>Spiralia</taxon>
        <taxon>Gnathifera</taxon>
        <taxon>Rotifera</taxon>
        <taxon>Eurotatoria</taxon>
        <taxon>Bdelloidea</taxon>
        <taxon>Philodinida</taxon>
        <taxon>Philodinidae</taxon>
        <taxon>Rotaria</taxon>
    </lineage>
</organism>
<feature type="region of interest" description="Disordered" evidence="3">
    <location>
        <begin position="311"/>
        <end position="336"/>
    </location>
</feature>
<evidence type="ECO:0000256" key="3">
    <source>
        <dbReference type="SAM" id="MobiDB-lite"/>
    </source>
</evidence>
<dbReference type="InterPro" id="IPR026179">
    <property type="entry name" value="Slain"/>
</dbReference>
<dbReference type="GO" id="GO:0031122">
    <property type="term" value="P:cytoplasmic microtubule organization"/>
    <property type="evidence" value="ECO:0007669"/>
    <property type="project" value="TreeGrafter"/>
</dbReference>
<sequence length="389" mass="44074">MTDQYMVSMMDTSRNMSFDSSALLTCSTINGLHFPGLTTTDISDTGGGGSRTTSFLYDSPSMRESMIESFSSTGRGGDGDQDDTILINHENMLQSDPSVIASLKIEKRDSFTQRKRRSHDTILINHENMLQSDPSVIASLKIEKRDSFTQRKRRSRKSQFDASSLDATMSLDKIEPVYAIGEQNEADDAWLYEVPNHGHKTDPVTDNIFSWVHKEFKTNDIKASKHLLLCKLDDMSNARAIRSVSCHNFVPNRKVDNVKRSLTEQEVNSEPVRNGRLSSPLRAMNPSLNGNGHVRSISPVNLSPFHPSIGITSSHENSTVSTMMRSRDTSKEREREPMDYTDLEVMAKMQLENLRQAERQGPLFKRFGMLFFYLNEFYSPYAKLFLSIN</sequence>
<dbReference type="GO" id="GO:0031116">
    <property type="term" value="P:positive regulation of microtubule polymerization"/>
    <property type="evidence" value="ECO:0007669"/>
    <property type="project" value="TreeGrafter"/>
</dbReference>
<feature type="compositionally biased region" description="Basic and acidic residues" evidence="3">
    <location>
        <begin position="325"/>
        <end position="336"/>
    </location>
</feature>
<protein>
    <submittedName>
        <fullName evidence="4">Uncharacterized protein</fullName>
    </submittedName>
</protein>
<comment type="similarity">
    <text evidence="1">Belongs to the SLAIN motif-containing family.</text>
</comment>
<evidence type="ECO:0000313" key="4">
    <source>
        <dbReference type="EMBL" id="CAF2115546.1"/>
    </source>
</evidence>
<dbReference type="GO" id="GO:0035371">
    <property type="term" value="C:microtubule plus-end"/>
    <property type="evidence" value="ECO:0007669"/>
    <property type="project" value="TreeGrafter"/>
</dbReference>
<keyword evidence="2" id="KW-0175">Coiled coil</keyword>
<dbReference type="PANTHER" id="PTHR22406:SF7">
    <property type="entry name" value="NASCENT POLYPEPTIDE-ASSOCIATED COMPLEX SUBUNIT ALPHA, MUSCLE-SPECIFIC FORM"/>
    <property type="match status" value="1"/>
</dbReference>